<keyword evidence="3 8" id="KW-0812">Transmembrane</keyword>
<evidence type="ECO:0000256" key="5">
    <source>
        <dbReference type="ARBA" id="ARBA00023136"/>
    </source>
</evidence>
<dbReference type="Pfam" id="PF07690">
    <property type="entry name" value="MFS_1"/>
    <property type="match status" value="1"/>
</dbReference>
<evidence type="ECO:0000256" key="8">
    <source>
        <dbReference type="SAM" id="Phobius"/>
    </source>
</evidence>
<dbReference type="AlphaFoldDB" id="A0A8H4L7Z0"/>
<feature type="transmembrane region" description="Helical" evidence="8">
    <location>
        <begin position="155"/>
        <end position="175"/>
    </location>
</feature>
<gene>
    <name evidence="10" type="ORF">FALBO_9912</name>
</gene>
<feature type="transmembrane region" description="Helical" evidence="8">
    <location>
        <begin position="384"/>
        <end position="402"/>
    </location>
</feature>
<dbReference type="PROSITE" id="PS50850">
    <property type="entry name" value="MFS"/>
    <property type="match status" value="1"/>
</dbReference>
<dbReference type="Gene3D" id="1.20.1250.20">
    <property type="entry name" value="MFS general substrate transporter like domains"/>
    <property type="match status" value="1"/>
</dbReference>
<feature type="region of interest" description="Disordered" evidence="7">
    <location>
        <begin position="1185"/>
        <end position="1209"/>
    </location>
</feature>
<evidence type="ECO:0000256" key="7">
    <source>
        <dbReference type="SAM" id="MobiDB-lite"/>
    </source>
</evidence>
<dbReference type="EMBL" id="JAADYS010001397">
    <property type="protein sequence ID" value="KAF4463272.1"/>
    <property type="molecule type" value="Genomic_DNA"/>
</dbReference>
<feature type="transmembrane region" description="Helical" evidence="8">
    <location>
        <begin position="320"/>
        <end position="342"/>
    </location>
</feature>
<feature type="region of interest" description="Disordered" evidence="7">
    <location>
        <begin position="1"/>
        <end position="21"/>
    </location>
</feature>
<protein>
    <submittedName>
        <fullName evidence="10">Allantoate permease</fullName>
    </submittedName>
</protein>
<keyword evidence="5 8" id="KW-0472">Membrane</keyword>
<evidence type="ECO:0000313" key="10">
    <source>
        <dbReference type="EMBL" id="KAF4463272.1"/>
    </source>
</evidence>
<evidence type="ECO:0000259" key="9">
    <source>
        <dbReference type="PROSITE" id="PS50850"/>
    </source>
</evidence>
<feature type="transmembrane region" description="Helical" evidence="8">
    <location>
        <begin position="124"/>
        <end position="143"/>
    </location>
</feature>
<evidence type="ECO:0000313" key="11">
    <source>
        <dbReference type="Proteomes" id="UP000554235"/>
    </source>
</evidence>
<dbReference type="PANTHER" id="PTHR43791">
    <property type="entry name" value="PERMEASE-RELATED"/>
    <property type="match status" value="1"/>
</dbReference>
<feature type="transmembrane region" description="Helical" evidence="8">
    <location>
        <begin position="187"/>
        <end position="204"/>
    </location>
</feature>
<comment type="subcellular location">
    <subcellularLocation>
        <location evidence="1">Membrane</location>
        <topology evidence="1">Multi-pass membrane protein</topology>
    </subcellularLocation>
</comment>
<feature type="transmembrane region" description="Helical" evidence="8">
    <location>
        <begin position="447"/>
        <end position="470"/>
    </location>
</feature>
<dbReference type="GO" id="GO:0016020">
    <property type="term" value="C:membrane"/>
    <property type="evidence" value="ECO:0007669"/>
    <property type="project" value="UniProtKB-SubCell"/>
</dbReference>
<dbReference type="OrthoDB" id="3692311at2759"/>
<feature type="transmembrane region" description="Helical" evidence="8">
    <location>
        <begin position="354"/>
        <end position="372"/>
    </location>
</feature>
<feature type="domain" description="Major facilitator superfamily (MFS) profile" evidence="9">
    <location>
        <begin position="59"/>
        <end position="475"/>
    </location>
</feature>
<evidence type="ECO:0000256" key="4">
    <source>
        <dbReference type="ARBA" id="ARBA00022989"/>
    </source>
</evidence>
<reference evidence="10 11" key="1">
    <citation type="submission" date="2020-01" db="EMBL/GenBank/DDBJ databases">
        <title>Identification and distribution of gene clusters putatively required for synthesis of sphingolipid metabolism inhibitors in phylogenetically diverse species of the filamentous fungus Fusarium.</title>
        <authorList>
            <person name="Kim H.-S."/>
            <person name="Busman M."/>
            <person name="Brown D.W."/>
            <person name="Divon H."/>
            <person name="Uhlig S."/>
            <person name="Proctor R.H."/>
        </authorList>
    </citation>
    <scope>NUCLEOTIDE SEQUENCE [LARGE SCALE GENOMIC DNA]</scope>
    <source>
        <strain evidence="10 11">NRRL 20459</strain>
    </source>
</reference>
<dbReference type="GO" id="GO:0022857">
    <property type="term" value="F:transmembrane transporter activity"/>
    <property type="evidence" value="ECO:0007669"/>
    <property type="project" value="InterPro"/>
</dbReference>
<dbReference type="SUPFAM" id="SSF103473">
    <property type="entry name" value="MFS general substrate transporter"/>
    <property type="match status" value="1"/>
</dbReference>
<dbReference type="InterPro" id="IPR036259">
    <property type="entry name" value="MFS_trans_sf"/>
</dbReference>
<proteinExistence type="predicted"/>
<sequence>MADKQKSLQTSDMAAGEVKSIEPTRGGDIAAELATQFANEPDYDRKEEVKLRWKLDLRLIPILWLNITLPAMDKITPATGALYGLREDTGLVGDQYAWVGSSFYFGYLLWCFPSSQILQRLPIAKSMFVVMVVWGFVLIGAGFAHNFAGLVVSRVLLGALEAPVAPGNFLIMTMWYTRKEQPVRAGLFYTGLATIITGTLGYAVGFIEGDKAWRSFFWITGAISIAYGVIVGILLPDNPVKAKFINQREKFVAIERLRADQLGIENKTFVKAQIWELAKDPKTWLMFFFNIWVSIPNGGLTNFAPLIVTGLGFSPQQSTLLMMPTGVVQTLSSYVCNFGVYFCSKRYPHLQLRGAFVIGGLLIGMIATVLLYTLPVDSFTSRLWALYWSYFYLGPYIVGLGMNSANTAGHTKKVTTNAIVFGAYCVSNIIGPQFFKASQAPLYPLGMGAMLTSYVLSIITMALYMIYCWYENRRRDRLDQTAGQRIHADTDFQDKTDQENIHFRYVCVRRCPAQLRDLPSQFIIRYTITTGLQIFLNMTILPAAPLGAAVYSQVSPVERSSSDLSGDGIDHGLKDQPGDNIDAAERPKTDYWAFKKGINFHVLLADFAAVALPIAFVVFAVSVLLLDGKTIESSAMERWQNAIIVLGTAFPIIFALIVGRLVYEFARWRLEKGASLGSLEQLMGSRTVGGTVVTLLQHRASTGLSLALILLWALSPLGAQSTLRMLESQLEYQIKPSKVTYFNTDAYSQPSCTFPNTADGGASQTALISYLKTMFGAALLTPKATKLDPMDLWGNVKIPMLKRVDESWRNTSWSPNLEYYSAMVGIPTAGFSVGNTTFSLESSYLDLECSNLTKSQPADEGVSFEWPNWNSFYYKNGSWWGANDDEAPWSIAVNRFIDPFWSGFGVNGTSSGNFVCETSRFNNETGIEAGLTRLYFEARLGSSTRSPTASFSAYCDARQKYVESLVNCQQENIGAKPNYTVTTQRLSRLPHAPEAISYLSIPWAFRYISRDLPLATAAGGSNNPGFTLQYLNDTDIGNFGLTGQLSMFDNMDPELFSRRLSQVINTYILLSQAFLQVTGSSADAVGTVDSEILASADLSTLTEIFSVPRVWIGLCLLSSLILLVCGILSTVLAHMATGPDILGYASTLVRDSRYIETPHEVGCMEGAAISKKMKGMRIRYGFVEHTPEGEPRSGVRLQEETQPLKGPRG</sequence>
<feature type="transmembrane region" description="Helical" evidence="8">
    <location>
        <begin position="638"/>
        <end position="663"/>
    </location>
</feature>
<keyword evidence="2" id="KW-0813">Transport</keyword>
<name>A0A8H4L7Z0_9HYPO</name>
<feature type="transmembrane region" description="Helical" evidence="8">
    <location>
        <begin position="602"/>
        <end position="626"/>
    </location>
</feature>
<comment type="caution">
    <text evidence="10">The sequence shown here is derived from an EMBL/GenBank/DDBJ whole genome shotgun (WGS) entry which is preliminary data.</text>
</comment>
<feature type="transmembrane region" description="Helical" evidence="8">
    <location>
        <begin position="414"/>
        <end position="435"/>
    </location>
</feature>
<feature type="transmembrane region" description="Helical" evidence="8">
    <location>
        <begin position="1110"/>
        <end position="1133"/>
    </location>
</feature>
<evidence type="ECO:0000256" key="2">
    <source>
        <dbReference type="ARBA" id="ARBA00022448"/>
    </source>
</evidence>
<feature type="transmembrane region" description="Helical" evidence="8">
    <location>
        <begin position="55"/>
        <end position="75"/>
    </location>
</feature>
<evidence type="ECO:0000256" key="1">
    <source>
        <dbReference type="ARBA" id="ARBA00004141"/>
    </source>
</evidence>
<feature type="transmembrane region" description="Helical" evidence="8">
    <location>
        <begin position="284"/>
        <end position="308"/>
    </location>
</feature>
<evidence type="ECO:0000256" key="3">
    <source>
        <dbReference type="ARBA" id="ARBA00022692"/>
    </source>
</evidence>
<feature type="compositionally biased region" description="Basic and acidic residues" evidence="7">
    <location>
        <begin position="1185"/>
        <end position="1199"/>
    </location>
</feature>
<feature type="transmembrane region" description="Helical" evidence="8">
    <location>
        <begin position="216"/>
        <end position="235"/>
    </location>
</feature>
<dbReference type="InterPro" id="IPR020846">
    <property type="entry name" value="MFS_dom"/>
</dbReference>
<organism evidence="10 11">
    <name type="scientific">Fusarium albosuccineum</name>
    <dbReference type="NCBI Taxonomy" id="1237068"/>
    <lineage>
        <taxon>Eukaryota</taxon>
        <taxon>Fungi</taxon>
        <taxon>Dikarya</taxon>
        <taxon>Ascomycota</taxon>
        <taxon>Pezizomycotina</taxon>
        <taxon>Sordariomycetes</taxon>
        <taxon>Hypocreomycetidae</taxon>
        <taxon>Hypocreales</taxon>
        <taxon>Nectriaceae</taxon>
        <taxon>Fusarium</taxon>
        <taxon>Fusarium decemcellulare species complex</taxon>
    </lineage>
</organism>
<accession>A0A8H4L7Z0</accession>
<dbReference type="PANTHER" id="PTHR43791:SF97">
    <property type="entry name" value="ALLANTOATE TRANSPORTER, PUTATIVE (AFU_ORTHOLOGUE AFUA_1G14700)-RELATED"/>
    <property type="match status" value="1"/>
</dbReference>
<keyword evidence="6" id="KW-0325">Glycoprotein</keyword>
<dbReference type="Proteomes" id="UP000554235">
    <property type="component" value="Unassembled WGS sequence"/>
</dbReference>
<feature type="transmembrane region" description="Helical" evidence="8">
    <location>
        <begin position="95"/>
        <end position="112"/>
    </location>
</feature>
<dbReference type="InterPro" id="IPR011701">
    <property type="entry name" value="MFS"/>
</dbReference>
<keyword evidence="4 8" id="KW-1133">Transmembrane helix</keyword>
<evidence type="ECO:0000256" key="6">
    <source>
        <dbReference type="ARBA" id="ARBA00023180"/>
    </source>
</evidence>
<keyword evidence="11" id="KW-1185">Reference proteome</keyword>